<dbReference type="RefSeq" id="XP_040699952.1">
    <property type="nucleotide sequence ID" value="XM_040846102.1"/>
</dbReference>
<name>A0A1L9T9Q6_9EURO</name>
<evidence type="ECO:0008006" key="4">
    <source>
        <dbReference type="Google" id="ProtNLM"/>
    </source>
</evidence>
<evidence type="ECO:0000313" key="2">
    <source>
        <dbReference type="EMBL" id="OJJ56146.1"/>
    </source>
</evidence>
<feature type="chain" id="PRO_5012092395" description="Secreted protein" evidence="1">
    <location>
        <begin position="22"/>
        <end position="71"/>
    </location>
</feature>
<evidence type="ECO:0000313" key="3">
    <source>
        <dbReference type="Proteomes" id="UP000184356"/>
    </source>
</evidence>
<reference evidence="3" key="1">
    <citation type="journal article" date="2017" name="Genome Biol.">
        <title>Comparative genomics reveals high biological diversity and specific adaptations in the industrially and medically important fungal genus Aspergillus.</title>
        <authorList>
            <person name="de Vries R.P."/>
            <person name="Riley R."/>
            <person name="Wiebenga A."/>
            <person name="Aguilar-Osorio G."/>
            <person name="Amillis S."/>
            <person name="Uchima C.A."/>
            <person name="Anderluh G."/>
            <person name="Asadollahi M."/>
            <person name="Askin M."/>
            <person name="Barry K."/>
            <person name="Battaglia E."/>
            <person name="Bayram O."/>
            <person name="Benocci T."/>
            <person name="Braus-Stromeyer S.A."/>
            <person name="Caldana C."/>
            <person name="Canovas D."/>
            <person name="Cerqueira G.C."/>
            <person name="Chen F."/>
            <person name="Chen W."/>
            <person name="Choi C."/>
            <person name="Clum A."/>
            <person name="Dos Santos R.A."/>
            <person name="Damasio A.R."/>
            <person name="Diallinas G."/>
            <person name="Emri T."/>
            <person name="Fekete E."/>
            <person name="Flipphi M."/>
            <person name="Freyberg S."/>
            <person name="Gallo A."/>
            <person name="Gournas C."/>
            <person name="Habgood R."/>
            <person name="Hainaut M."/>
            <person name="Harispe M.L."/>
            <person name="Henrissat B."/>
            <person name="Hilden K.S."/>
            <person name="Hope R."/>
            <person name="Hossain A."/>
            <person name="Karabika E."/>
            <person name="Karaffa L."/>
            <person name="Karanyi Z."/>
            <person name="Krasevec N."/>
            <person name="Kuo A."/>
            <person name="Kusch H."/>
            <person name="LaButti K."/>
            <person name="Lagendijk E.L."/>
            <person name="Lapidus A."/>
            <person name="Levasseur A."/>
            <person name="Lindquist E."/>
            <person name="Lipzen A."/>
            <person name="Logrieco A.F."/>
            <person name="MacCabe A."/>
            <person name="Maekelae M.R."/>
            <person name="Malavazi I."/>
            <person name="Melin P."/>
            <person name="Meyer V."/>
            <person name="Mielnichuk N."/>
            <person name="Miskei M."/>
            <person name="Molnar A.P."/>
            <person name="Mule G."/>
            <person name="Ngan C.Y."/>
            <person name="Orejas M."/>
            <person name="Orosz E."/>
            <person name="Ouedraogo J.P."/>
            <person name="Overkamp K.M."/>
            <person name="Park H.-S."/>
            <person name="Perrone G."/>
            <person name="Piumi F."/>
            <person name="Punt P.J."/>
            <person name="Ram A.F."/>
            <person name="Ramon A."/>
            <person name="Rauscher S."/>
            <person name="Record E."/>
            <person name="Riano-Pachon D.M."/>
            <person name="Robert V."/>
            <person name="Roehrig J."/>
            <person name="Ruller R."/>
            <person name="Salamov A."/>
            <person name="Salih N.S."/>
            <person name="Samson R.A."/>
            <person name="Sandor E."/>
            <person name="Sanguinetti M."/>
            <person name="Schuetze T."/>
            <person name="Sepcic K."/>
            <person name="Shelest E."/>
            <person name="Sherlock G."/>
            <person name="Sophianopoulou V."/>
            <person name="Squina F.M."/>
            <person name="Sun H."/>
            <person name="Susca A."/>
            <person name="Todd R.B."/>
            <person name="Tsang A."/>
            <person name="Unkles S.E."/>
            <person name="van de Wiele N."/>
            <person name="van Rossen-Uffink D."/>
            <person name="Oliveira J.V."/>
            <person name="Vesth T.C."/>
            <person name="Visser J."/>
            <person name="Yu J.-H."/>
            <person name="Zhou M."/>
            <person name="Andersen M.R."/>
            <person name="Archer D.B."/>
            <person name="Baker S.E."/>
            <person name="Benoit I."/>
            <person name="Brakhage A.A."/>
            <person name="Braus G.H."/>
            <person name="Fischer R."/>
            <person name="Frisvad J.C."/>
            <person name="Goldman G.H."/>
            <person name="Houbraken J."/>
            <person name="Oakley B."/>
            <person name="Pocsi I."/>
            <person name="Scazzocchio C."/>
            <person name="Seiboth B."/>
            <person name="vanKuyk P.A."/>
            <person name="Wortman J."/>
            <person name="Dyer P.S."/>
            <person name="Grigoriev I.V."/>
        </authorList>
    </citation>
    <scope>NUCLEOTIDE SEQUENCE [LARGE SCALE GENOMIC DNA]</scope>
    <source>
        <strain evidence="3">CBS 593.65</strain>
    </source>
</reference>
<dbReference type="Proteomes" id="UP000184356">
    <property type="component" value="Unassembled WGS sequence"/>
</dbReference>
<organism evidence="2 3">
    <name type="scientific">Aspergillus sydowii CBS 593.65</name>
    <dbReference type="NCBI Taxonomy" id="1036612"/>
    <lineage>
        <taxon>Eukaryota</taxon>
        <taxon>Fungi</taxon>
        <taxon>Dikarya</taxon>
        <taxon>Ascomycota</taxon>
        <taxon>Pezizomycotina</taxon>
        <taxon>Eurotiomycetes</taxon>
        <taxon>Eurotiomycetidae</taxon>
        <taxon>Eurotiales</taxon>
        <taxon>Aspergillaceae</taxon>
        <taxon>Aspergillus</taxon>
        <taxon>Aspergillus subgen. Nidulantes</taxon>
    </lineage>
</organism>
<accession>A0A1L9T9Q6</accession>
<sequence length="71" mass="7771">MCILPLLLPWLVVLPPTEMEGAVHSISLGRKNNRPGSIAPSVSGASYLFLRSQVKALGMFRWAHKIPRFGG</sequence>
<gene>
    <name evidence="2" type="ORF">ASPSYDRAFT_405179</name>
</gene>
<proteinExistence type="predicted"/>
<feature type="signal peptide" evidence="1">
    <location>
        <begin position="1"/>
        <end position="21"/>
    </location>
</feature>
<dbReference type="VEuPathDB" id="FungiDB:ASPSYDRAFT_405179"/>
<dbReference type="AlphaFoldDB" id="A0A1L9T9Q6"/>
<dbReference type="EMBL" id="KV878591">
    <property type="protein sequence ID" value="OJJ56146.1"/>
    <property type="molecule type" value="Genomic_DNA"/>
</dbReference>
<keyword evidence="3" id="KW-1185">Reference proteome</keyword>
<evidence type="ECO:0000256" key="1">
    <source>
        <dbReference type="SAM" id="SignalP"/>
    </source>
</evidence>
<keyword evidence="1" id="KW-0732">Signal</keyword>
<dbReference type="GeneID" id="63762175"/>
<protein>
    <recommendedName>
        <fullName evidence="4">Secreted protein</fullName>
    </recommendedName>
</protein>